<dbReference type="GO" id="GO:0005634">
    <property type="term" value="C:nucleus"/>
    <property type="evidence" value="ECO:0007669"/>
    <property type="project" value="TreeGrafter"/>
</dbReference>
<evidence type="ECO:0000259" key="2">
    <source>
        <dbReference type="PROSITE" id="PS50235"/>
    </source>
</evidence>
<dbReference type="OrthoDB" id="443682at2759"/>
<dbReference type="InterPro" id="IPR038765">
    <property type="entry name" value="Papain-like_cys_pep_sf"/>
</dbReference>
<feature type="region of interest" description="Disordered" evidence="1">
    <location>
        <begin position="57"/>
        <end position="92"/>
    </location>
</feature>
<comment type="caution">
    <text evidence="3">The sequence shown here is derived from an EMBL/GenBank/DDBJ whole genome shotgun (WGS) entry which is preliminary data.</text>
</comment>
<accession>A0A9P5NQ42</accession>
<dbReference type="Gene3D" id="3.90.70.10">
    <property type="entry name" value="Cysteine proteinases"/>
    <property type="match status" value="1"/>
</dbReference>
<organism evidence="3 4">
    <name type="scientific">Gymnopilus junonius</name>
    <name type="common">Spectacular rustgill mushroom</name>
    <name type="synonym">Gymnopilus spectabilis subsp. junonius</name>
    <dbReference type="NCBI Taxonomy" id="109634"/>
    <lineage>
        <taxon>Eukaryota</taxon>
        <taxon>Fungi</taxon>
        <taxon>Dikarya</taxon>
        <taxon>Basidiomycota</taxon>
        <taxon>Agaricomycotina</taxon>
        <taxon>Agaricomycetes</taxon>
        <taxon>Agaricomycetidae</taxon>
        <taxon>Agaricales</taxon>
        <taxon>Agaricineae</taxon>
        <taxon>Hymenogastraceae</taxon>
        <taxon>Gymnopilus</taxon>
    </lineage>
</organism>
<dbReference type="Pfam" id="PF00443">
    <property type="entry name" value="UCH"/>
    <property type="match status" value="1"/>
</dbReference>
<dbReference type="Proteomes" id="UP000724874">
    <property type="component" value="Unassembled WGS sequence"/>
</dbReference>
<feature type="domain" description="USP" evidence="2">
    <location>
        <begin position="181"/>
        <end position="580"/>
    </location>
</feature>
<dbReference type="InterPro" id="IPR003903">
    <property type="entry name" value="UIM_dom"/>
</dbReference>
<feature type="region of interest" description="Disordered" evidence="1">
    <location>
        <begin position="634"/>
        <end position="665"/>
    </location>
</feature>
<evidence type="ECO:0000313" key="4">
    <source>
        <dbReference type="Proteomes" id="UP000724874"/>
    </source>
</evidence>
<evidence type="ECO:0000256" key="1">
    <source>
        <dbReference type="SAM" id="MobiDB-lite"/>
    </source>
</evidence>
<dbReference type="InterPro" id="IPR028889">
    <property type="entry name" value="USP"/>
</dbReference>
<sequence>MQLTTEQEQLERDNGEFLATITNVHSDIAIKALRKHNGDMEKAADALLDGYRGEDWETKHRTTPEPTHSDGLTTSTSSANAALPSASVIDLTNDDDDMTRAIQMSMETSSQTQTQPHFGPTDRAPHPEWQMVRSNAPVQPIAIDEDHNLNEAIQASLQDFKEDVEEASPFKQTIRDGGRPIALRTDTRALAYATLVIQALYFIPQVRATVSTLRLPGIDPDTPLDHPDHAMWTLIELFTNMDLAQLAAIVDNELLTSLDILPFDGRHTLGEASAIVVKTVGTLIEQHMQAQAGPDEEPELLFSFTHGHIQLVNDLSQKISRSPEDGVVVNVDFGHGSLHNDLISCISDHLNQYTTKGSMHDVILKPSDLITFNLKRHPAPSGTSSASPDPFVYPKAFFLDRFLFDNLALTNSKRKKEREMLEEIKQLNAYKETLTRSEGRDALQDLKATIYYYEEVADPSDDPVRERALKAVADHLRDIVTMIEGKVEDIDHQLEKLQADVALVYDCPELQIFQYDLRAVLVHTGLPGRKQMYSYVQDTEGAWWKTVDQEVTEAPEETVLTDPSGLHLGAGPYMLFYSRHLTDEQLHEPLVWPSIFSNAVEENNKKFLEMMHPELEIFSATRETTELPPVTRELPVPHERRGTVSRQSSMAAMDVDDPSSMAMSQ</sequence>
<gene>
    <name evidence="3" type="ORF">CPB84DRAFT_1775662</name>
</gene>
<dbReference type="GO" id="GO:0004843">
    <property type="term" value="F:cysteine-type deubiquitinase activity"/>
    <property type="evidence" value="ECO:0007669"/>
    <property type="project" value="InterPro"/>
</dbReference>
<dbReference type="SUPFAM" id="SSF46934">
    <property type="entry name" value="UBA-like"/>
    <property type="match status" value="1"/>
</dbReference>
<name>A0A9P5NQ42_GYMJU</name>
<feature type="compositionally biased region" description="Polar residues" evidence="1">
    <location>
        <begin position="64"/>
        <end position="80"/>
    </location>
</feature>
<dbReference type="InterPro" id="IPR055335">
    <property type="entry name" value="Ucp6/RUP1"/>
</dbReference>
<dbReference type="Gene3D" id="6.10.140.100">
    <property type="match status" value="1"/>
</dbReference>
<dbReference type="PANTHER" id="PTHR39597:SF1">
    <property type="entry name" value="UBA DOMAIN-CONTAINING PROTEIN RUP1"/>
    <property type="match status" value="1"/>
</dbReference>
<dbReference type="SMART" id="SM00726">
    <property type="entry name" value="UIM"/>
    <property type="match status" value="2"/>
</dbReference>
<dbReference type="PROSITE" id="PS50235">
    <property type="entry name" value="USP_3"/>
    <property type="match status" value="1"/>
</dbReference>
<keyword evidence="4" id="KW-1185">Reference proteome</keyword>
<evidence type="ECO:0000313" key="3">
    <source>
        <dbReference type="EMBL" id="KAF8902552.1"/>
    </source>
</evidence>
<reference evidence="3" key="1">
    <citation type="submission" date="2020-11" db="EMBL/GenBank/DDBJ databases">
        <authorList>
            <consortium name="DOE Joint Genome Institute"/>
            <person name="Ahrendt S."/>
            <person name="Riley R."/>
            <person name="Andreopoulos W."/>
            <person name="LaButti K."/>
            <person name="Pangilinan J."/>
            <person name="Ruiz-duenas F.J."/>
            <person name="Barrasa J.M."/>
            <person name="Sanchez-Garcia M."/>
            <person name="Camarero S."/>
            <person name="Miyauchi S."/>
            <person name="Serrano A."/>
            <person name="Linde D."/>
            <person name="Babiker R."/>
            <person name="Drula E."/>
            <person name="Ayuso-Fernandez I."/>
            <person name="Pacheco R."/>
            <person name="Padilla G."/>
            <person name="Ferreira P."/>
            <person name="Barriuso J."/>
            <person name="Kellner H."/>
            <person name="Castanera R."/>
            <person name="Alfaro M."/>
            <person name="Ramirez L."/>
            <person name="Pisabarro A.G."/>
            <person name="Kuo A."/>
            <person name="Tritt A."/>
            <person name="Lipzen A."/>
            <person name="He G."/>
            <person name="Yan M."/>
            <person name="Ng V."/>
            <person name="Cullen D."/>
            <person name="Martin F."/>
            <person name="Rosso M.-N."/>
            <person name="Henrissat B."/>
            <person name="Hibbett D."/>
            <person name="Martinez A.T."/>
            <person name="Grigoriev I.V."/>
        </authorList>
    </citation>
    <scope>NUCLEOTIDE SEQUENCE</scope>
    <source>
        <strain evidence="3">AH 44721</strain>
    </source>
</reference>
<dbReference type="InterPro" id="IPR009060">
    <property type="entry name" value="UBA-like_sf"/>
</dbReference>
<dbReference type="CDD" id="cd02257">
    <property type="entry name" value="Peptidase_C19"/>
    <property type="match status" value="1"/>
</dbReference>
<dbReference type="GO" id="GO:0005829">
    <property type="term" value="C:cytosol"/>
    <property type="evidence" value="ECO:0007669"/>
    <property type="project" value="TreeGrafter"/>
</dbReference>
<dbReference type="PANTHER" id="PTHR39597">
    <property type="entry name" value="UBA DOMAIN-CONTAINING PROTEIN RUP1"/>
    <property type="match status" value="1"/>
</dbReference>
<dbReference type="AlphaFoldDB" id="A0A9P5NQ42"/>
<dbReference type="GO" id="GO:0016579">
    <property type="term" value="P:protein deubiquitination"/>
    <property type="evidence" value="ECO:0007669"/>
    <property type="project" value="InterPro"/>
</dbReference>
<proteinExistence type="predicted"/>
<dbReference type="SUPFAM" id="SSF54001">
    <property type="entry name" value="Cysteine proteinases"/>
    <property type="match status" value="1"/>
</dbReference>
<protein>
    <recommendedName>
        <fullName evidence="2">USP domain-containing protein</fullName>
    </recommendedName>
</protein>
<dbReference type="InterPro" id="IPR001394">
    <property type="entry name" value="Peptidase_C19_UCH"/>
</dbReference>
<dbReference type="EMBL" id="JADNYJ010000035">
    <property type="protein sequence ID" value="KAF8902552.1"/>
    <property type="molecule type" value="Genomic_DNA"/>
</dbReference>